<dbReference type="PANTHER" id="PTHR13693">
    <property type="entry name" value="CLASS II AMINOTRANSFERASE/8-AMINO-7-OXONONANOATE SYNTHASE"/>
    <property type="match status" value="1"/>
</dbReference>
<dbReference type="AlphaFoldDB" id="A0A1M6ANY3"/>
<evidence type="ECO:0000256" key="4">
    <source>
        <dbReference type="ARBA" id="ARBA00022898"/>
    </source>
</evidence>
<keyword evidence="4" id="KW-0663">Pyridoxal phosphate</keyword>
<dbReference type="Proteomes" id="UP000184543">
    <property type="component" value="Unassembled WGS sequence"/>
</dbReference>
<dbReference type="InterPro" id="IPR015422">
    <property type="entry name" value="PyrdxlP-dep_Trfase_small"/>
</dbReference>
<dbReference type="EMBL" id="FQYU01000001">
    <property type="protein sequence ID" value="SHI38172.1"/>
    <property type="molecule type" value="Genomic_DNA"/>
</dbReference>
<protein>
    <submittedName>
        <fullName evidence="6">8-amino-7-oxononanoate synthase</fullName>
    </submittedName>
</protein>
<gene>
    <name evidence="6" type="ORF">SAMN04488513_101130</name>
</gene>
<organism evidence="6 7">
    <name type="scientific">Pseudozobellia thermophila</name>
    <dbReference type="NCBI Taxonomy" id="192903"/>
    <lineage>
        <taxon>Bacteria</taxon>
        <taxon>Pseudomonadati</taxon>
        <taxon>Bacteroidota</taxon>
        <taxon>Flavobacteriia</taxon>
        <taxon>Flavobacteriales</taxon>
        <taxon>Flavobacteriaceae</taxon>
        <taxon>Pseudozobellia</taxon>
    </lineage>
</organism>
<evidence type="ECO:0000259" key="5">
    <source>
        <dbReference type="Pfam" id="PF00155"/>
    </source>
</evidence>
<evidence type="ECO:0000313" key="7">
    <source>
        <dbReference type="Proteomes" id="UP000184543"/>
    </source>
</evidence>
<dbReference type="PANTHER" id="PTHR13693:SF77">
    <property type="entry name" value="8-AMINO-7-OXONONANOATE SYNTHASE"/>
    <property type="match status" value="1"/>
</dbReference>
<dbReference type="Gene3D" id="3.40.640.10">
    <property type="entry name" value="Type I PLP-dependent aspartate aminotransferase-like (Major domain)"/>
    <property type="match status" value="1"/>
</dbReference>
<dbReference type="InterPro" id="IPR015421">
    <property type="entry name" value="PyrdxlP-dep_Trfase_major"/>
</dbReference>
<dbReference type="GO" id="GO:0030170">
    <property type="term" value="F:pyridoxal phosphate binding"/>
    <property type="evidence" value="ECO:0007669"/>
    <property type="project" value="InterPro"/>
</dbReference>
<dbReference type="GO" id="GO:0009102">
    <property type="term" value="P:biotin biosynthetic process"/>
    <property type="evidence" value="ECO:0007669"/>
    <property type="project" value="TreeGrafter"/>
</dbReference>
<keyword evidence="3" id="KW-0808">Transferase</keyword>
<dbReference type="GO" id="GO:0016740">
    <property type="term" value="F:transferase activity"/>
    <property type="evidence" value="ECO:0007669"/>
    <property type="project" value="UniProtKB-KW"/>
</dbReference>
<accession>A0A1M6ANY3</accession>
<sequence length="399" mass="43850">MPAVVFLFVQRCYIWVMVDLPEKLAKKLSDRNAVNALRSLPASHGLVDFSSNDYLGLSRCQSVSAEALRLMEGHKVLQNGATGSRLLSGNHPLYQALETELCQFHQTGAALVFNSGYDANIGFFSSVPQRGDIVFYDEYIHASIRDGIRMGHAKSYKFKHNDLEDLKNRCRMERSRNLADTEIYVVTESVFSMDGDAPDLEDLAAICKAQNCHLVVDEAHALGVFGSHGEGLVQALGLQDSVFARLVTFGKGVGCHGAAILGSEGLKSYLANFARSFIYTTGLPPHSIASVLSAYGHLRAPVDGLEKLRHNISHFNHKLSDLGLKEQFIISDSAIHCCLVPGNHKARNMAKAIQDKGFDVRAILSPTVPEGQERLRICLHGFNTEKEIDNLLEEVASLL</sequence>
<dbReference type="Pfam" id="PF00155">
    <property type="entry name" value="Aminotran_1_2"/>
    <property type="match status" value="1"/>
</dbReference>
<evidence type="ECO:0000256" key="3">
    <source>
        <dbReference type="ARBA" id="ARBA00022679"/>
    </source>
</evidence>
<name>A0A1M6ANY3_9FLAO</name>
<dbReference type="SUPFAM" id="SSF53383">
    <property type="entry name" value="PLP-dependent transferases"/>
    <property type="match status" value="1"/>
</dbReference>
<dbReference type="InterPro" id="IPR050087">
    <property type="entry name" value="AON_synthase_class-II"/>
</dbReference>
<evidence type="ECO:0000313" key="6">
    <source>
        <dbReference type="EMBL" id="SHI38172.1"/>
    </source>
</evidence>
<dbReference type="InterPro" id="IPR015424">
    <property type="entry name" value="PyrdxlP-dep_Trfase"/>
</dbReference>
<reference evidence="7" key="1">
    <citation type="submission" date="2016-11" db="EMBL/GenBank/DDBJ databases">
        <authorList>
            <person name="Varghese N."/>
            <person name="Submissions S."/>
        </authorList>
    </citation>
    <scope>NUCLEOTIDE SEQUENCE [LARGE SCALE GENOMIC DNA]</scope>
    <source>
        <strain evidence="7">DSM 19858</strain>
    </source>
</reference>
<dbReference type="Gene3D" id="3.90.1150.10">
    <property type="entry name" value="Aspartate Aminotransferase, domain 1"/>
    <property type="match status" value="1"/>
</dbReference>
<feature type="domain" description="Aminotransferase class I/classII large" evidence="5">
    <location>
        <begin position="46"/>
        <end position="394"/>
    </location>
</feature>
<keyword evidence="7" id="KW-1185">Reference proteome</keyword>
<dbReference type="InterPro" id="IPR004839">
    <property type="entry name" value="Aminotransferase_I/II_large"/>
</dbReference>
<comment type="similarity">
    <text evidence="2">Belongs to the class-II pyridoxal-phosphate-dependent aminotransferase family. BioF subfamily.</text>
</comment>
<evidence type="ECO:0000256" key="1">
    <source>
        <dbReference type="ARBA" id="ARBA00001933"/>
    </source>
</evidence>
<dbReference type="STRING" id="192903.SAMN04488513_101130"/>
<evidence type="ECO:0000256" key="2">
    <source>
        <dbReference type="ARBA" id="ARBA00010008"/>
    </source>
</evidence>
<comment type="cofactor">
    <cofactor evidence="1">
        <name>pyridoxal 5'-phosphate</name>
        <dbReference type="ChEBI" id="CHEBI:597326"/>
    </cofactor>
</comment>
<proteinExistence type="inferred from homology"/>